<keyword evidence="9" id="KW-0175">Coiled coil</keyword>
<dbReference type="GO" id="GO:0005525">
    <property type="term" value="F:GTP binding"/>
    <property type="evidence" value="ECO:0007669"/>
    <property type="project" value="UniProtKB-KW"/>
</dbReference>
<dbReference type="GO" id="GO:0070482">
    <property type="term" value="P:response to oxygen levels"/>
    <property type="evidence" value="ECO:0000318"/>
    <property type="project" value="GO_Central"/>
</dbReference>
<dbReference type="PROSITE" id="PS50125">
    <property type="entry name" value="GUANYLATE_CYCLASE_2"/>
    <property type="match status" value="1"/>
</dbReference>
<evidence type="ECO:0000256" key="3">
    <source>
        <dbReference type="ARBA" id="ARBA00004496"/>
    </source>
</evidence>
<dbReference type="PANTHER" id="PTHR45655">
    <property type="entry name" value="GUANYLATE CYCLASE SOLUBLE SUBUNIT BETA-2"/>
    <property type="match status" value="1"/>
</dbReference>
<sequence length="1368" mass="152913">MSMAQPTAMMAGRGGTNGTADCLPCTEQSTTAQILLLIATAGWAATLGVYFWEWSEGVRAFAILLLLCLVMLTTKIIGEEHHSTSFDYDHKYSLPECESCKQLPTYLLLIFNTIMIITTAVLIYFDPVPALLLPCKMVAGSLMLPYLGALRSHICLRARHRRKMILSAHAHDGVSTLWITDRVETFPRQLCLAFALFACPFPQLLRLKLEMHVTIIPLIVVLPTVISTVANEGEAELRVILLLPALVLIVYKSTACCEYMDDFRDGLVVSRLRHCSAALVFVSATAAAAALHLQKHSTSCGILILTVTGTALYNACLVVKRWENLIPTLSGRKTMAIFWAIAAFLFKAADLFVVYRCVEFNRIPIIPSAAITICFYLTFTYLADPIRGILPNVIYCLLTIATFASAIYVIAKNLDVIPSKTAWMRHQLSEEERIRFEAAWLTILDCMLMFIYFMMNLLVKTDRHAQLATIKAEIARAISALAYLLQLILVILLTAAPCGVLLSVLFFIVFAISVAVTLIPDICTSPLSYPASIVGLSVFLPCMAVFLRYPPAHVRSHLRSLAAVVAAAAAEAAAAKQSNSLTRSDADAYLSSLSSQYAVSKTSSDERCAWMVSTFPRQIALLFAITAIAGSTKMSAPKEIGIIGSVLLKFIEKRFGKDTLAIVLCKAGLSSIEDVDPLKAYDDADTFAMIGICVEVTERSQHDFMEAFGDFFVVWAVEAGYDKMLRGMANNLHEFLNNLNFMHYFINQCSFRSKMHGPNFTCTQIDDSTLQLNYISRRRGLNALVLGLIEIEKVTEHRRGKDTDVHTIYEIKLNKSQPHPCQNKQFAIPPKKRNSLIDLKERRIRPFVSRALANVIALCVTEREEVERNDGFFIPSCTSCHSATNSPINLRDFNKIFPCHICFDNNLVIQHVGIFLLNEYNLANRKGLHLQDLVELIEPTCAQMNFASFLENANTRFVVRIKVQGTRKKKALVLSGQMQLLESGNSIAFLCSPYANTVHQLLDMGHYFSDMPIRDATRVYIILNQSRMWERDRNMHLMNACRANYGTEAKLREVQERNRQLLYMNVPPQIGESMLYLGKEFEPQTYSEATVLACSLPDFPAITAYCSPKDVIDMLANLKTRFDRLIEMHKLYLVHSSADAFLVVGGVHDTSSHHTHHHHSNHIHHGQTPACLDLAIGMIAEARQIVVDYFRLPLRLCVGIALGEVSAIVIGERRPKFVIYGDPIQVAGSLCNLTEPGRCLVSNSVRTSVTKSLSSVYVFSAKGFIQSGERKLMTHYLERNANLSPAQLVERNDDTTFFRDPISDKEMESWDRHTEFAKKAETINWNRGWMFRFLSNRSNDSNDSGISVGGRSVKSLPSQWESSSCVIS</sequence>
<keyword evidence="14" id="KW-1185">Reference proteome</keyword>
<keyword evidence="5" id="KW-0963">Cytoplasm</keyword>
<keyword evidence="6" id="KW-0479">Metal-binding</keyword>
<evidence type="ECO:0000256" key="1">
    <source>
        <dbReference type="ARBA" id="ARBA00001436"/>
    </source>
</evidence>
<dbReference type="InterPro" id="IPR011644">
    <property type="entry name" value="Heme_NO-bd"/>
</dbReference>
<name>A0A2A6BBF7_PRIPA</name>
<evidence type="ECO:0000256" key="5">
    <source>
        <dbReference type="ARBA" id="ARBA00022490"/>
    </source>
</evidence>
<dbReference type="GO" id="GO:0019934">
    <property type="term" value="P:cGMP-mediated signaling"/>
    <property type="evidence" value="ECO:0000318"/>
    <property type="project" value="GO_Central"/>
</dbReference>
<gene>
    <name evidence="13" type="primary">WBGene00097931</name>
</gene>
<evidence type="ECO:0000256" key="6">
    <source>
        <dbReference type="ARBA" id="ARBA00022617"/>
    </source>
</evidence>
<dbReference type="SUPFAM" id="SSF111126">
    <property type="entry name" value="Ligand-binding domain in the NO signalling and Golgi transport"/>
    <property type="match status" value="1"/>
</dbReference>
<dbReference type="GO" id="GO:0008074">
    <property type="term" value="C:guanylate cyclase complex, soluble"/>
    <property type="evidence" value="ECO:0000318"/>
    <property type="project" value="GO_Central"/>
</dbReference>
<dbReference type="SUPFAM" id="SSF55073">
    <property type="entry name" value="Nucleotide cyclase"/>
    <property type="match status" value="1"/>
</dbReference>
<dbReference type="SMART" id="SM00044">
    <property type="entry name" value="CYCc"/>
    <property type="match status" value="1"/>
</dbReference>
<comment type="catalytic activity">
    <reaction evidence="1">
        <text>GTP = 3',5'-cyclic GMP + diphosphate</text>
        <dbReference type="Rhea" id="RHEA:13665"/>
        <dbReference type="ChEBI" id="CHEBI:33019"/>
        <dbReference type="ChEBI" id="CHEBI:37565"/>
        <dbReference type="ChEBI" id="CHEBI:57746"/>
        <dbReference type="EC" id="4.6.1.2"/>
    </reaction>
</comment>
<keyword evidence="11" id="KW-0456">Lyase</keyword>
<keyword evidence="10" id="KW-0342">GTP-binding</keyword>
<dbReference type="GO" id="GO:0004383">
    <property type="term" value="F:guanylate cyclase activity"/>
    <property type="evidence" value="ECO:0000318"/>
    <property type="project" value="GO_Central"/>
</dbReference>
<dbReference type="InterPro" id="IPR042463">
    <property type="entry name" value="HNOB_dom_associated_sf"/>
</dbReference>
<dbReference type="InterPro" id="IPR038158">
    <property type="entry name" value="H-NOX_domain_sf"/>
</dbReference>
<dbReference type="InterPro" id="IPR001054">
    <property type="entry name" value="A/G_cyclase"/>
</dbReference>
<dbReference type="InterPro" id="IPR029787">
    <property type="entry name" value="Nucleotide_cyclase"/>
</dbReference>
<dbReference type="PANTHER" id="PTHR45655:SF1">
    <property type="entry name" value="SOLUBLE GUANYLATE CYCLASE GCY-37"/>
    <property type="match status" value="1"/>
</dbReference>
<dbReference type="Pfam" id="PF00211">
    <property type="entry name" value="Guanylate_cyc"/>
    <property type="match status" value="1"/>
</dbReference>
<dbReference type="OrthoDB" id="6127067at2759"/>
<dbReference type="Gene3D" id="3.30.70.1230">
    <property type="entry name" value="Nucleotide cyclase"/>
    <property type="match status" value="1"/>
</dbReference>
<dbReference type="GO" id="GO:0020037">
    <property type="term" value="F:heme binding"/>
    <property type="evidence" value="ECO:0007669"/>
    <property type="project" value="InterPro"/>
</dbReference>
<evidence type="ECO:0000256" key="8">
    <source>
        <dbReference type="ARBA" id="ARBA00023004"/>
    </source>
</evidence>
<dbReference type="EnsemblMetazoa" id="PPA08377.1">
    <property type="protein sequence ID" value="PPA08377.1"/>
    <property type="gene ID" value="WBGene00097931"/>
</dbReference>
<accession>A0A8R1YAW1</accession>
<comment type="cofactor">
    <cofactor evidence="2">
        <name>heme</name>
        <dbReference type="ChEBI" id="CHEBI:30413"/>
    </cofactor>
</comment>
<evidence type="ECO:0000256" key="2">
    <source>
        <dbReference type="ARBA" id="ARBA00001971"/>
    </source>
</evidence>
<evidence type="ECO:0000256" key="4">
    <source>
        <dbReference type="ARBA" id="ARBA00012202"/>
    </source>
</evidence>
<accession>A0A2A6BBF7</accession>
<dbReference type="FunFam" id="3.30.450.260:FF:000002">
    <property type="entry name" value="guanylate cyclase soluble subunit alpha-2"/>
    <property type="match status" value="1"/>
</dbReference>
<dbReference type="Gene3D" id="3.90.1520.10">
    <property type="entry name" value="H-NOX domain"/>
    <property type="match status" value="1"/>
</dbReference>
<evidence type="ECO:0000256" key="7">
    <source>
        <dbReference type="ARBA" id="ARBA00022741"/>
    </source>
</evidence>
<evidence type="ECO:0000256" key="10">
    <source>
        <dbReference type="ARBA" id="ARBA00023134"/>
    </source>
</evidence>
<dbReference type="InterPro" id="IPR024096">
    <property type="entry name" value="NO_sig/Golgi_transp_ligand-bd"/>
</dbReference>
<evidence type="ECO:0000256" key="11">
    <source>
        <dbReference type="ARBA" id="ARBA00023239"/>
    </source>
</evidence>
<dbReference type="InterPro" id="IPR011645">
    <property type="entry name" value="HNOB_dom_associated"/>
</dbReference>
<protein>
    <recommendedName>
        <fullName evidence="4">guanylate cyclase</fullName>
        <ecNumber evidence="4">4.6.1.2</ecNumber>
    </recommendedName>
</protein>
<evidence type="ECO:0000256" key="9">
    <source>
        <dbReference type="ARBA" id="ARBA00023054"/>
    </source>
</evidence>
<reference evidence="14" key="1">
    <citation type="journal article" date="2008" name="Nat. Genet.">
        <title>The Pristionchus pacificus genome provides a unique perspective on nematode lifestyle and parasitism.</title>
        <authorList>
            <person name="Dieterich C."/>
            <person name="Clifton S.W."/>
            <person name="Schuster L.N."/>
            <person name="Chinwalla A."/>
            <person name="Delehaunty K."/>
            <person name="Dinkelacker I."/>
            <person name="Fulton L."/>
            <person name="Fulton R."/>
            <person name="Godfrey J."/>
            <person name="Minx P."/>
            <person name="Mitreva M."/>
            <person name="Roeseler W."/>
            <person name="Tian H."/>
            <person name="Witte H."/>
            <person name="Yang S.P."/>
            <person name="Wilson R.K."/>
            <person name="Sommer R.J."/>
        </authorList>
    </citation>
    <scope>NUCLEOTIDE SEQUENCE [LARGE SCALE GENOMIC DNA]</scope>
    <source>
        <strain evidence="14">PS312</strain>
    </source>
</reference>
<dbReference type="EC" id="4.6.1.2" evidence="4"/>
<reference evidence="13" key="2">
    <citation type="submission" date="2022-06" db="UniProtKB">
        <authorList>
            <consortium name="EnsemblMetazoa"/>
        </authorList>
    </citation>
    <scope>IDENTIFICATION</scope>
    <source>
        <strain evidence="13">PS312</strain>
    </source>
</reference>
<organism evidence="13 14">
    <name type="scientific">Pristionchus pacificus</name>
    <name type="common">Parasitic nematode worm</name>
    <dbReference type="NCBI Taxonomy" id="54126"/>
    <lineage>
        <taxon>Eukaryota</taxon>
        <taxon>Metazoa</taxon>
        <taxon>Ecdysozoa</taxon>
        <taxon>Nematoda</taxon>
        <taxon>Chromadorea</taxon>
        <taxon>Rhabditida</taxon>
        <taxon>Rhabditina</taxon>
        <taxon>Diplogasteromorpha</taxon>
        <taxon>Diplogasteroidea</taxon>
        <taxon>Neodiplogasteridae</taxon>
        <taxon>Pristionchus</taxon>
    </lineage>
</organism>
<evidence type="ECO:0000313" key="14">
    <source>
        <dbReference type="Proteomes" id="UP000005239"/>
    </source>
</evidence>
<dbReference type="Pfam" id="PF07701">
    <property type="entry name" value="HNOBA"/>
    <property type="match status" value="1"/>
</dbReference>
<keyword evidence="7" id="KW-0547">Nucleotide-binding</keyword>
<dbReference type="Gene3D" id="3.30.450.260">
    <property type="entry name" value="Haem NO binding associated domain"/>
    <property type="match status" value="1"/>
</dbReference>
<keyword evidence="8" id="KW-0408">Iron</keyword>
<comment type="subcellular location">
    <subcellularLocation>
        <location evidence="3">Cytoplasm</location>
    </subcellularLocation>
</comment>
<keyword evidence="6" id="KW-0349">Heme</keyword>
<dbReference type="Pfam" id="PF07700">
    <property type="entry name" value="HNOB"/>
    <property type="match status" value="1"/>
</dbReference>
<evidence type="ECO:0000313" key="13">
    <source>
        <dbReference type="EnsemblMetazoa" id="PPA08377.1"/>
    </source>
</evidence>
<proteinExistence type="predicted"/>
<dbReference type="CDD" id="cd07302">
    <property type="entry name" value="CHD"/>
    <property type="match status" value="1"/>
</dbReference>
<evidence type="ECO:0000256" key="12">
    <source>
        <dbReference type="ARBA" id="ARBA00023293"/>
    </source>
</evidence>
<keyword evidence="12" id="KW-0141">cGMP biosynthesis</keyword>
<dbReference type="Proteomes" id="UP000005239">
    <property type="component" value="Unassembled WGS sequence"/>
</dbReference>